<comment type="caution">
    <text evidence="1">The sequence shown here is derived from an EMBL/GenBank/DDBJ whole genome shotgun (WGS) entry which is preliminary data.</text>
</comment>
<evidence type="ECO:0000313" key="1">
    <source>
        <dbReference type="EMBL" id="PXY02283.1"/>
    </source>
</evidence>
<dbReference type="PANTHER" id="PTHR30441">
    <property type="entry name" value="DUF748 DOMAIN-CONTAINING PROTEIN"/>
    <property type="match status" value="1"/>
</dbReference>
<dbReference type="Proteomes" id="UP000248079">
    <property type="component" value="Unassembled WGS sequence"/>
</dbReference>
<reference evidence="1 2" key="1">
    <citation type="submission" date="2018-05" db="EMBL/GenBank/DDBJ databases">
        <title>Marinifilum breve JC075T sp. nov., a marine bacterium isolated from Yongle Blue Hole in the South China Sea.</title>
        <authorList>
            <person name="Fu T."/>
        </authorList>
    </citation>
    <scope>NUCLEOTIDE SEQUENCE [LARGE SCALE GENOMIC DNA]</scope>
    <source>
        <strain evidence="1 2">JC075</strain>
    </source>
</reference>
<dbReference type="GO" id="GO:0005886">
    <property type="term" value="C:plasma membrane"/>
    <property type="evidence" value="ECO:0007669"/>
    <property type="project" value="TreeGrafter"/>
</dbReference>
<dbReference type="AlphaFoldDB" id="A0A2V4A197"/>
<keyword evidence="2" id="KW-1185">Reference proteome</keyword>
<dbReference type="EMBL" id="QFLI01000002">
    <property type="protein sequence ID" value="PXY02283.1"/>
    <property type="molecule type" value="Genomic_DNA"/>
</dbReference>
<evidence type="ECO:0000313" key="2">
    <source>
        <dbReference type="Proteomes" id="UP000248079"/>
    </source>
</evidence>
<dbReference type="OrthoDB" id="975028at2"/>
<dbReference type="RefSeq" id="WP_110359917.1">
    <property type="nucleotide sequence ID" value="NZ_QFLI01000002.1"/>
</dbReference>
<gene>
    <name evidence="1" type="ORF">DF185_06455</name>
</gene>
<dbReference type="PANTHER" id="PTHR30441:SF4">
    <property type="entry name" value="PROTEIN ASMA"/>
    <property type="match status" value="1"/>
</dbReference>
<accession>A0A2V4A197</accession>
<dbReference type="InterPro" id="IPR052894">
    <property type="entry name" value="AsmA-related"/>
</dbReference>
<sequence>MNRIPKILKRFIAILLSLCIVLVLIAEMAEDFIAKTALNQINSDIDASIEIQDISFSLLKRFPYATIEFENILIQSKLNKDTLLGASKAYASLHTIDLINGNINTKKLELKDGFCNYIISHNNQCNLDCLLSIGGNSNSSESSSSQQLDLNKVLLNNIRFFYADSTSATQAEILIDKTEVKGKGSNNTYQAKINGNAVVSNCNYQNSNLHKLENAQVSYQISLADKDLHIENLLITSKGVNLHAKGNINLQDKLNSNINILTCNVQLDKIKQYIPKDILYNNQIQQITGTLALTGSIEGNLSDTLLPRVQANFKLSNAQLKKEGFPALQKLNCKGSIDNGAERAIESTRVICENLDFTTEKSSGSLSFDIVNLDKPSYKFDSNLSIDLEEVKSFLPDSLMKLCSGTANVHTKGKGKLNSLDELQNPDYLMNRLQGKIDLKDVKASKDSIQLDSLNLLLDYKPNQLAISLAKGTITSHNIKLKKGSLQLNLEGKLSNLKQLKASIDSIHLQTNQSLLSGNIQMENVTEPNYKLHLLSDINLQEFKHLIPDSLITNLNGSIITEIHSAGKLNPDSIDKQIVDLVCNHSQIKANCKNISIKSTNPSIQISDLSGQFKIQEDTITLHNTTASAFGINMNLDSTKIGNYYHTIVENKEQKLSIYSSLHFDQINYQTIDSLLQSFSSDTDNAETKSSRNYSYEIKGKLRGDHFTYQKAKANNISTLFNISDSIVLLDKFEFDAFKGNLNNSVRYKIISDNKQIVNFYNHTENLDIAQLMKDFNNFKEYEQEYIKSEQISGTLSSDLHGEVLLMGDSLVHDSTLLKGDFKLEDGGLFNFKPAMELSKSTNIEELDNMHFKTIESKVFVFKNAVYIPQTEIKSNAMDISAYGMQSFNDDYEYHLRVYLGEVLRGKTKRIREKQEKQENKPDGGTSGLTSLFLVSKNIDGKSHSGLDTKKGRAKMKTKIKLQQVVLDFLFHPKLIDFDTKVEENPTKHE</sequence>
<protein>
    <submittedName>
        <fullName evidence="1">Uncharacterized protein</fullName>
    </submittedName>
</protein>
<name>A0A2V4A197_9BACT</name>
<organism evidence="1 2">
    <name type="scientific">Marinifilum breve</name>
    <dbReference type="NCBI Taxonomy" id="2184082"/>
    <lineage>
        <taxon>Bacteria</taxon>
        <taxon>Pseudomonadati</taxon>
        <taxon>Bacteroidota</taxon>
        <taxon>Bacteroidia</taxon>
        <taxon>Marinilabiliales</taxon>
        <taxon>Marinifilaceae</taxon>
    </lineage>
</organism>
<proteinExistence type="predicted"/>
<dbReference type="GO" id="GO:0090313">
    <property type="term" value="P:regulation of protein targeting to membrane"/>
    <property type="evidence" value="ECO:0007669"/>
    <property type="project" value="TreeGrafter"/>
</dbReference>